<evidence type="ECO:0000256" key="2">
    <source>
        <dbReference type="ARBA" id="ARBA00022516"/>
    </source>
</evidence>
<evidence type="ECO:0000313" key="12">
    <source>
        <dbReference type="Proteomes" id="UP000198238"/>
    </source>
</evidence>
<keyword evidence="3" id="KW-0808">Transferase</keyword>
<dbReference type="EC" id="2.3.2.30" evidence="7"/>
<name>A0A220RZJ6_9NEIS</name>
<dbReference type="InterPro" id="IPR052351">
    <property type="entry name" value="Ornithine_N-alpha-AT"/>
</dbReference>
<dbReference type="PANTHER" id="PTHR37323:SF1">
    <property type="entry name" value="L-ORNITHINE N(ALPHA)-ACYLTRANSFERASE"/>
    <property type="match status" value="1"/>
</dbReference>
<dbReference type="KEGG" id="nei:BG910_01690"/>
<dbReference type="GO" id="GO:0006629">
    <property type="term" value="P:lipid metabolic process"/>
    <property type="evidence" value="ECO:0007669"/>
    <property type="project" value="UniProtKB-KW"/>
</dbReference>
<evidence type="ECO:0000256" key="10">
    <source>
        <dbReference type="ARBA" id="ARBA00047785"/>
    </source>
</evidence>
<dbReference type="OrthoDB" id="9787072at2"/>
<dbReference type="AlphaFoldDB" id="A0A220RZJ6"/>
<evidence type="ECO:0000313" key="11">
    <source>
        <dbReference type="EMBL" id="ASK26624.1"/>
    </source>
</evidence>
<organism evidence="11 12">
    <name type="scientific">Neisseria chenwenguii</name>
    <dbReference type="NCBI Taxonomy" id="1853278"/>
    <lineage>
        <taxon>Bacteria</taxon>
        <taxon>Pseudomonadati</taxon>
        <taxon>Pseudomonadota</taxon>
        <taxon>Betaproteobacteria</taxon>
        <taxon>Neisseriales</taxon>
        <taxon>Neisseriaceae</taxon>
        <taxon>Neisseria</taxon>
    </lineage>
</organism>
<evidence type="ECO:0000256" key="5">
    <source>
        <dbReference type="ARBA" id="ARBA00023315"/>
    </source>
</evidence>
<keyword evidence="2" id="KW-0444">Lipid biosynthesis</keyword>
<evidence type="ECO:0000256" key="9">
    <source>
        <dbReference type="ARBA" id="ARBA00045724"/>
    </source>
</evidence>
<reference evidence="11 12" key="1">
    <citation type="submission" date="2017-06" db="EMBL/GenBank/DDBJ databases">
        <title>Neisseria chenwenguii sp. nov., isolated from the intestinal contents of Tibetan Plateau Pika in Yushu, Qinghai Province, China.</title>
        <authorList>
            <person name="Zhang G."/>
        </authorList>
    </citation>
    <scope>NUCLEOTIDE SEQUENCE [LARGE SCALE GENOMIC DNA]</scope>
    <source>
        <strain evidence="11 12">10023</strain>
    </source>
</reference>
<comment type="pathway">
    <text evidence="1">Lipid metabolism.</text>
</comment>
<evidence type="ECO:0000256" key="1">
    <source>
        <dbReference type="ARBA" id="ARBA00005189"/>
    </source>
</evidence>
<comment type="function">
    <text evidence="9">Catalyzes the first step in the biosynthesis of ornithine lipids, which are phosphorus-free membrane lipids. Catalyzes the 3-hydroxyacyl-acyl carrier protein-dependent acylation of ornithine to form lyso-ornithine lipid (LOL).</text>
</comment>
<keyword evidence="12" id="KW-1185">Reference proteome</keyword>
<evidence type="ECO:0000256" key="6">
    <source>
        <dbReference type="ARBA" id="ARBA00038095"/>
    </source>
</evidence>
<keyword evidence="5" id="KW-0012">Acyltransferase</keyword>
<dbReference type="Pfam" id="PF13444">
    <property type="entry name" value="Acetyltransf_5"/>
    <property type="match status" value="1"/>
</dbReference>
<evidence type="ECO:0000256" key="8">
    <source>
        <dbReference type="ARBA" id="ARBA00039866"/>
    </source>
</evidence>
<dbReference type="EMBL" id="CP022278">
    <property type="protein sequence ID" value="ASK26624.1"/>
    <property type="molecule type" value="Genomic_DNA"/>
</dbReference>
<evidence type="ECO:0000256" key="4">
    <source>
        <dbReference type="ARBA" id="ARBA00023098"/>
    </source>
</evidence>
<comment type="similarity">
    <text evidence="6">Belongs to the acetyltransferase family. OlsB subfamily.</text>
</comment>
<dbReference type="PANTHER" id="PTHR37323">
    <property type="entry name" value="GCN5-RELATED N-ACETYLTRANSFERASE"/>
    <property type="match status" value="1"/>
</dbReference>
<dbReference type="Gene3D" id="3.40.630.30">
    <property type="match status" value="1"/>
</dbReference>
<protein>
    <recommendedName>
        <fullName evidence="8">L-ornithine N(alpha)-acyltransferase</fullName>
        <ecNumber evidence="7">2.3.2.30</ecNumber>
    </recommendedName>
</protein>
<comment type="catalytic activity">
    <reaction evidence="10">
        <text>a (3R)-hydroxyacyl-[ACP] + L-ornithine = a lyso-ornithine lipid + holo-[ACP] + H(+)</text>
        <dbReference type="Rhea" id="RHEA:20633"/>
        <dbReference type="Rhea" id="RHEA-COMP:9685"/>
        <dbReference type="Rhea" id="RHEA-COMP:9945"/>
        <dbReference type="ChEBI" id="CHEBI:15378"/>
        <dbReference type="ChEBI" id="CHEBI:46911"/>
        <dbReference type="ChEBI" id="CHEBI:64479"/>
        <dbReference type="ChEBI" id="CHEBI:78827"/>
        <dbReference type="ChEBI" id="CHEBI:138482"/>
        <dbReference type="EC" id="2.3.2.30"/>
    </reaction>
    <physiologicalReaction direction="left-to-right" evidence="10">
        <dbReference type="Rhea" id="RHEA:20634"/>
    </physiologicalReaction>
</comment>
<evidence type="ECO:0000256" key="3">
    <source>
        <dbReference type="ARBA" id="ARBA00022679"/>
    </source>
</evidence>
<dbReference type="Proteomes" id="UP000198238">
    <property type="component" value="Chromosome"/>
</dbReference>
<proteinExistence type="inferred from homology"/>
<keyword evidence="4" id="KW-0443">Lipid metabolism</keyword>
<sequence>MTTAATFNQSTPRIGLSVRLAETDAEIRAAQRLRYQVFAEELGADIYNEEGIDADELDAHCHHLLAFDDATGEVIGCYRLITEEAVRAAGSWYSAHEFDLTPLQPILSQAVELGRACIHPDYRNGAVITLLWSGLVKFMKDAGLRYMLGCGSIDTRDGGHNAAGIYLDLKEKHLAPEPFRVKSLNPMQWDKLSPVRGAECPTLIRGYVKAGAWICGEPYVDEAFNCVDVLILMDIAQLSDRYLQRFAPKDL</sequence>
<evidence type="ECO:0000256" key="7">
    <source>
        <dbReference type="ARBA" id="ARBA00039058"/>
    </source>
</evidence>
<dbReference type="RefSeq" id="WP_089035346.1">
    <property type="nucleotide sequence ID" value="NZ_CP022278.1"/>
</dbReference>
<accession>A0A220RZJ6</accession>
<dbReference type="SUPFAM" id="SSF55729">
    <property type="entry name" value="Acyl-CoA N-acyltransferases (Nat)"/>
    <property type="match status" value="1"/>
</dbReference>
<dbReference type="InterPro" id="IPR016181">
    <property type="entry name" value="Acyl_CoA_acyltransferase"/>
</dbReference>
<gene>
    <name evidence="11" type="ORF">BG910_01690</name>
</gene>
<dbReference type="GO" id="GO:0043810">
    <property type="term" value="F:ornithine-acyl [acyl carrier protein] N-acyltransferase activity"/>
    <property type="evidence" value="ECO:0007669"/>
    <property type="project" value="UniProtKB-EC"/>
</dbReference>